<comment type="caution">
    <text evidence="1">The sequence shown here is derived from an EMBL/GenBank/DDBJ whole genome shotgun (WGS) entry which is preliminary data.</text>
</comment>
<dbReference type="PANTHER" id="PTHR36221">
    <property type="entry name" value="DUF742 DOMAIN-CONTAINING PROTEIN"/>
    <property type="match status" value="1"/>
</dbReference>
<accession>A0ABN3N8I0</accession>
<dbReference type="EMBL" id="BAAATM010000002">
    <property type="protein sequence ID" value="GAA2516290.1"/>
    <property type="molecule type" value="Genomic_DNA"/>
</dbReference>
<name>A0ABN3N8I0_9ACTN</name>
<sequence>MHDDPSDELELTAPLVPFFVMAKGRVLPRESEYEHTTMITAQDSALATVRTLAPEARAVIDLLANGYLSVAEVAAHTQLPLGIVRILLAQMADDDLIHVRNPVPHAERHDPALLTAVLHGLERIRTGA</sequence>
<dbReference type="RefSeq" id="WP_344533352.1">
    <property type="nucleotide sequence ID" value="NZ_BAAATM010000002.1"/>
</dbReference>
<organism evidence="1 2">
    <name type="scientific">Streptomyces levis</name>
    <dbReference type="NCBI Taxonomy" id="285566"/>
    <lineage>
        <taxon>Bacteria</taxon>
        <taxon>Bacillati</taxon>
        <taxon>Actinomycetota</taxon>
        <taxon>Actinomycetes</taxon>
        <taxon>Kitasatosporales</taxon>
        <taxon>Streptomycetaceae</taxon>
        <taxon>Streptomyces</taxon>
    </lineage>
</organism>
<evidence type="ECO:0000313" key="2">
    <source>
        <dbReference type="Proteomes" id="UP001501095"/>
    </source>
</evidence>
<reference evidence="1 2" key="1">
    <citation type="journal article" date="2019" name="Int. J. Syst. Evol. Microbiol.">
        <title>The Global Catalogue of Microorganisms (GCM) 10K type strain sequencing project: providing services to taxonomists for standard genome sequencing and annotation.</title>
        <authorList>
            <consortium name="The Broad Institute Genomics Platform"/>
            <consortium name="The Broad Institute Genome Sequencing Center for Infectious Disease"/>
            <person name="Wu L."/>
            <person name="Ma J."/>
        </authorList>
    </citation>
    <scope>NUCLEOTIDE SEQUENCE [LARGE SCALE GENOMIC DNA]</scope>
    <source>
        <strain evidence="1 2">JCM 6924</strain>
    </source>
</reference>
<keyword evidence="2" id="KW-1185">Reference proteome</keyword>
<proteinExistence type="predicted"/>
<protein>
    <submittedName>
        <fullName evidence="1">DUF742 domain-containing protein</fullName>
    </submittedName>
</protein>
<gene>
    <name evidence="1" type="ORF">GCM10010423_04720</name>
</gene>
<dbReference type="Proteomes" id="UP001501095">
    <property type="component" value="Unassembled WGS sequence"/>
</dbReference>
<evidence type="ECO:0000313" key="1">
    <source>
        <dbReference type="EMBL" id="GAA2516290.1"/>
    </source>
</evidence>
<dbReference type="Pfam" id="PF05331">
    <property type="entry name" value="DUF742"/>
    <property type="match status" value="1"/>
</dbReference>
<dbReference type="PANTHER" id="PTHR36221:SF1">
    <property type="entry name" value="DUF742 DOMAIN-CONTAINING PROTEIN"/>
    <property type="match status" value="1"/>
</dbReference>
<dbReference type="InterPro" id="IPR007995">
    <property type="entry name" value="DUF742"/>
</dbReference>